<dbReference type="InterPro" id="IPR051785">
    <property type="entry name" value="MMCE/EMCE_epimerase"/>
</dbReference>
<dbReference type="PROSITE" id="PS51819">
    <property type="entry name" value="VOC"/>
    <property type="match status" value="1"/>
</dbReference>
<protein>
    <submittedName>
        <fullName evidence="3">Glyoxalase</fullName>
    </submittedName>
</protein>
<evidence type="ECO:0000313" key="3">
    <source>
        <dbReference type="EMBL" id="PSB39378.1"/>
    </source>
</evidence>
<organism evidence="3 4">
    <name type="scientific">Aphanothece cf. minutissima CCALA 015</name>
    <dbReference type="NCBI Taxonomy" id="2107695"/>
    <lineage>
        <taxon>Bacteria</taxon>
        <taxon>Bacillati</taxon>
        <taxon>Cyanobacteriota</taxon>
        <taxon>Cyanophyceae</taxon>
        <taxon>Oscillatoriophycideae</taxon>
        <taxon>Chroococcales</taxon>
        <taxon>Aphanothecaceae</taxon>
        <taxon>Aphanothece</taxon>
    </lineage>
</organism>
<comment type="caution">
    <text evidence="3">The sequence shown here is derived from an EMBL/GenBank/DDBJ whole genome shotgun (WGS) entry which is preliminary data.</text>
</comment>
<proteinExistence type="predicted"/>
<name>A0ABX5FD44_9CHRO</name>
<evidence type="ECO:0000256" key="1">
    <source>
        <dbReference type="ARBA" id="ARBA00022723"/>
    </source>
</evidence>
<feature type="domain" description="VOC" evidence="2">
    <location>
        <begin position="18"/>
        <end position="157"/>
    </location>
</feature>
<dbReference type="EMBL" id="PVWP01000001">
    <property type="protein sequence ID" value="PSB39378.1"/>
    <property type="molecule type" value="Genomic_DNA"/>
</dbReference>
<keyword evidence="4" id="KW-1185">Reference proteome</keyword>
<dbReference type="PANTHER" id="PTHR43048:SF5">
    <property type="entry name" value="BLR5325 PROTEIN"/>
    <property type="match status" value="1"/>
</dbReference>
<reference evidence="3 4" key="1">
    <citation type="submission" date="2018-03" db="EMBL/GenBank/DDBJ databases">
        <title>The ancient ancestry and fast evolution of plastids.</title>
        <authorList>
            <person name="Moore K.R."/>
            <person name="Magnabosco C."/>
            <person name="Momper L."/>
            <person name="Gold D.A."/>
            <person name="Bosak T."/>
            <person name="Fournier G.P."/>
        </authorList>
    </citation>
    <scope>NUCLEOTIDE SEQUENCE [LARGE SCALE GENOMIC DNA]</scope>
    <source>
        <strain evidence="3 4">CCALA 015</strain>
    </source>
</reference>
<dbReference type="RefSeq" id="WP_106219573.1">
    <property type="nucleotide sequence ID" value="NZ_PVWP01000001.1"/>
</dbReference>
<evidence type="ECO:0000313" key="4">
    <source>
        <dbReference type="Proteomes" id="UP000238218"/>
    </source>
</evidence>
<dbReference type="PANTHER" id="PTHR43048">
    <property type="entry name" value="METHYLMALONYL-COA EPIMERASE"/>
    <property type="match status" value="1"/>
</dbReference>
<evidence type="ECO:0000259" key="2">
    <source>
        <dbReference type="PROSITE" id="PS51819"/>
    </source>
</evidence>
<dbReference type="InterPro" id="IPR029068">
    <property type="entry name" value="Glyas_Bleomycin-R_OHBP_Dase"/>
</dbReference>
<sequence>MAEATGQNLSEEGPMLRHFDHVTIVVRDLAAARHFFGLLGFVEDKAVLISGPQFAAYMGVEGLEADHVTLVLAGATPRLEVQLLHYRHPDPLPEPAMDNLARVGFNHICFAVDDLEATVARLQAGGVELRNAVMEFHHRKLVFLRGPEGITVELAEWKGAAAP</sequence>
<gene>
    <name evidence="3" type="ORF">C7B81_01665</name>
</gene>
<keyword evidence="1" id="KW-0479">Metal-binding</keyword>
<accession>A0ABX5FD44</accession>
<dbReference type="SUPFAM" id="SSF54593">
    <property type="entry name" value="Glyoxalase/Bleomycin resistance protein/Dihydroxybiphenyl dioxygenase"/>
    <property type="match status" value="1"/>
</dbReference>
<dbReference type="InterPro" id="IPR037523">
    <property type="entry name" value="VOC_core"/>
</dbReference>
<dbReference type="Proteomes" id="UP000238218">
    <property type="component" value="Unassembled WGS sequence"/>
</dbReference>
<dbReference type="Gene3D" id="3.10.180.10">
    <property type="entry name" value="2,3-Dihydroxybiphenyl 1,2-Dioxygenase, domain 1"/>
    <property type="match status" value="1"/>
</dbReference>
<dbReference type="Pfam" id="PF13669">
    <property type="entry name" value="Glyoxalase_4"/>
    <property type="match status" value="1"/>
</dbReference>